<dbReference type="EMBL" id="CAUOFW020000972">
    <property type="protein sequence ID" value="CAK9139584.1"/>
    <property type="molecule type" value="Genomic_DNA"/>
</dbReference>
<evidence type="ECO:0000313" key="2">
    <source>
        <dbReference type="Proteomes" id="UP001642360"/>
    </source>
</evidence>
<dbReference type="AlphaFoldDB" id="A0ABC8R9G8"/>
<reference evidence="1 2" key="1">
    <citation type="submission" date="2024-02" db="EMBL/GenBank/DDBJ databases">
        <authorList>
            <person name="Vignale AGUSTIN F."/>
            <person name="Sosa J E."/>
            <person name="Modenutti C."/>
        </authorList>
    </citation>
    <scope>NUCLEOTIDE SEQUENCE [LARGE SCALE GENOMIC DNA]</scope>
</reference>
<name>A0ABC8R9G8_9AQUA</name>
<protein>
    <submittedName>
        <fullName evidence="1">Uncharacterized protein</fullName>
    </submittedName>
</protein>
<evidence type="ECO:0000313" key="1">
    <source>
        <dbReference type="EMBL" id="CAK9139584.1"/>
    </source>
</evidence>
<gene>
    <name evidence="1" type="ORF">ILEXP_LOCUS6976</name>
</gene>
<sequence>MEPHQIPPKPPDITKNFASLFKKPLTVENPLPILVASEINSLTFVDPLGCNNTVSVPLISQLNRNKLTVQILPSTVSPSTNNQNTSSELGIQIPFDSSSIRNIQGVNQIPHTSLNSQSISISQGLSRDRTLPNAQISVSEKDIQNPVTISNVQHPSVIHVPSSTILFGSLNSVNPAKRVAFNKGEPGMYWSPVETMELSKNLTRHL</sequence>
<organism evidence="1 2">
    <name type="scientific">Ilex paraguariensis</name>
    <name type="common">yerba mate</name>
    <dbReference type="NCBI Taxonomy" id="185542"/>
    <lineage>
        <taxon>Eukaryota</taxon>
        <taxon>Viridiplantae</taxon>
        <taxon>Streptophyta</taxon>
        <taxon>Embryophyta</taxon>
        <taxon>Tracheophyta</taxon>
        <taxon>Spermatophyta</taxon>
        <taxon>Magnoliopsida</taxon>
        <taxon>eudicotyledons</taxon>
        <taxon>Gunneridae</taxon>
        <taxon>Pentapetalae</taxon>
        <taxon>asterids</taxon>
        <taxon>campanulids</taxon>
        <taxon>Aquifoliales</taxon>
        <taxon>Aquifoliaceae</taxon>
        <taxon>Ilex</taxon>
    </lineage>
</organism>
<keyword evidence="2" id="KW-1185">Reference proteome</keyword>
<accession>A0ABC8R9G8</accession>
<comment type="caution">
    <text evidence="1">The sequence shown here is derived from an EMBL/GenBank/DDBJ whole genome shotgun (WGS) entry which is preliminary data.</text>
</comment>
<dbReference type="Proteomes" id="UP001642360">
    <property type="component" value="Unassembled WGS sequence"/>
</dbReference>
<proteinExistence type="predicted"/>